<dbReference type="EMBL" id="CATQJL010000112">
    <property type="protein sequence ID" value="CAJ0595610.1"/>
    <property type="molecule type" value="Genomic_DNA"/>
</dbReference>
<dbReference type="Proteomes" id="UP001176961">
    <property type="component" value="Unassembled WGS sequence"/>
</dbReference>
<dbReference type="AlphaFoldDB" id="A0AA36M233"/>
<name>A0AA36M233_CYLNA</name>
<proteinExistence type="predicted"/>
<evidence type="ECO:0000313" key="2">
    <source>
        <dbReference type="Proteomes" id="UP001176961"/>
    </source>
</evidence>
<reference evidence="1" key="1">
    <citation type="submission" date="2023-07" db="EMBL/GenBank/DDBJ databases">
        <authorList>
            <consortium name="CYATHOMIX"/>
        </authorList>
    </citation>
    <scope>NUCLEOTIDE SEQUENCE</scope>
    <source>
        <strain evidence="1">N/A</strain>
    </source>
</reference>
<comment type="caution">
    <text evidence="1">The sequence shown here is derived from an EMBL/GenBank/DDBJ whole genome shotgun (WGS) entry which is preliminary data.</text>
</comment>
<keyword evidence="2" id="KW-1185">Reference proteome</keyword>
<protein>
    <submittedName>
        <fullName evidence="1">Uncharacterized protein</fullName>
    </submittedName>
</protein>
<accession>A0AA36M233</accession>
<evidence type="ECO:0000313" key="1">
    <source>
        <dbReference type="EMBL" id="CAJ0595610.1"/>
    </source>
</evidence>
<sequence>MNFNDKLYSKQGIHSLTKGHTEYVEVLNAFEGIYTGQLRSNAGTIRMSMCSESKARIELSPPFVGCCGAKLATKAFSIGYSQMCLLSSKSPSIQSLTKSRRSEQSHMRKRGLRSIRVAKKEMCISNPNRLVASRKRSESSMAI</sequence>
<gene>
    <name evidence="1" type="ORF">CYNAS_LOCUS7593</name>
</gene>
<organism evidence="1 2">
    <name type="scientific">Cylicocyclus nassatus</name>
    <name type="common">Nematode worm</name>
    <dbReference type="NCBI Taxonomy" id="53992"/>
    <lineage>
        <taxon>Eukaryota</taxon>
        <taxon>Metazoa</taxon>
        <taxon>Ecdysozoa</taxon>
        <taxon>Nematoda</taxon>
        <taxon>Chromadorea</taxon>
        <taxon>Rhabditida</taxon>
        <taxon>Rhabditina</taxon>
        <taxon>Rhabditomorpha</taxon>
        <taxon>Strongyloidea</taxon>
        <taxon>Strongylidae</taxon>
        <taxon>Cylicocyclus</taxon>
    </lineage>
</organism>